<dbReference type="Gene3D" id="3.30.420.40">
    <property type="match status" value="2"/>
</dbReference>
<keyword evidence="6" id="KW-0547">Nucleotide-binding</keyword>
<dbReference type="OrthoDB" id="1728974at2759"/>
<name>A0A1X2J0M7_9FUNG</name>
<feature type="domain" description="Carbohydrate kinase FGGY N-terminal" evidence="7">
    <location>
        <begin position="3"/>
        <end position="278"/>
    </location>
</feature>
<evidence type="ECO:0000313" key="9">
    <source>
        <dbReference type="EMBL" id="ORZ25370.1"/>
    </source>
</evidence>
<dbReference type="EMBL" id="MCGE01000001">
    <property type="protein sequence ID" value="ORZ25370.1"/>
    <property type="molecule type" value="Genomic_DNA"/>
</dbReference>
<dbReference type="SUPFAM" id="SSF53067">
    <property type="entry name" value="Actin-like ATPase domain"/>
    <property type="match status" value="2"/>
</dbReference>
<accession>A0A1X2J0M7</accession>
<dbReference type="InterPro" id="IPR042024">
    <property type="entry name" value="D-XK_euk"/>
</dbReference>
<dbReference type="AlphaFoldDB" id="A0A1X2J0M7"/>
<evidence type="ECO:0000256" key="6">
    <source>
        <dbReference type="RuleBase" id="RU367058"/>
    </source>
</evidence>
<dbReference type="EC" id="2.7.1.17" evidence="6"/>
<evidence type="ECO:0000256" key="5">
    <source>
        <dbReference type="ARBA" id="ARBA00048885"/>
    </source>
</evidence>
<reference evidence="9 10" key="1">
    <citation type="submission" date="2016-07" db="EMBL/GenBank/DDBJ databases">
        <title>Pervasive Adenine N6-methylation of Active Genes in Fungi.</title>
        <authorList>
            <consortium name="DOE Joint Genome Institute"/>
            <person name="Mondo S.J."/>
            <person name="Dannebaum R.O."/>
            <person name="Kuo R.C."/>
            <person name="Labutti K."/>
            <person name="Haridas S."/>
            <person name="Kuo A."/>
            <person name="Salamov A."/>
            <person name="Ahrendt S.R."/>
            <person name="Lipzen A."/>
            <person name="Sullivan W."/>
            <person name="Andreopoulos W.B."/>
            <person name="Clum A."/>
            <person name="Lindquist E."/>
            <person name="Daum C."/>
            <person name="Ramamoorthy G.K."/>
            <person name="Gryganskyi A."/>
            <person name="Culley D."/>
            <person name="Magnuson J.K."/>
            <person name="James T.Y."/>
            <person name="O'Malley M.A."/>
            <person name="Stajich J.E."/>
            <person name="Spatafora J.W."/>
            <person name="Visel A."/>
            <person name="Grigoriev I.V."/>
        </authorList>
    </citation>
    <scope>NUCLEOTIDE SEQUENCE [LARGE SCALE GENOMIC DNA]</scope>
    <source>
        <strain evidence="9 10">NRRL 1336</strain>
    </source>
</reference>
<dbReference type="Pfam" id="PF00370">
    <property type="entry name" value="FGGY_N"/>
    <property type="match status" value="1"/>
</dbReference>
<dbReference type="FunFam" id="3.30.420.40:FF:000118">
    <property type="entry name" value="Xylulose kinase 2"/>
    <property type="match status" value="1"/>
</dbReference>
<feature type="domain" description="Carbohydrate kinase FGGY C-terminal" evidence="8">
    <location>
        <begin position="288"/>
        <end position="487"/>
    </location>
</feature>
<dbReference type="InterPro" id="IPR018485">
    <property type="entry name" value="FGGY_C"/>
</dbReference>
<sequence length="546" mass="60776">MKYYLGLDLSTQQLKCTLINETHTVVFEDAVNFGRDLPKYNTENGAVLHGNDIVTSPPLMWVEAMDMLLSRLAKTPYISDIMAISGAGQQHGTVYWKDMQLLQELDPTRTLTDQLNNAFSIAQSPIWQDSSTTKQCRDLEASVGGPEELARLTGSKAYERFSGNQIAKIYQDKKQQYNDTECISLVSSFMATLLLGKLAPMDAADASGTNMMDIRTHQWIDHLLEQCGGPDLRHKLRLEPEEEVHPLAAINRYYVERYGMNSGCQIMPFTGDNSSTQVAMNLQLGDCVVSLGTSDTVLMSLKEAEPTTESHLMAHPTDKSAYMGMLCYKNGSLTRQHFRDIYADGNWDVFNDLLNAAPMTSRYMGFYYWMQEIIPFAKGIYRFDQGRLLDGDFIVCDNANAKVAGVNIRCMIESQFLSMRVRLERMMGGANSSGNQSPTLKRILATGGASANLCLLQILSNVFGVSIYKNQEGSNSASLGGALLAKYGTLSKTTTFDDMVKQHQRSNSEPELICQPDLTATSHYTSLLGEYSRLEDLAVHQFSLSH</sequence>
<comment type="caution">
    <text evidence="9">The sequence shown here is derived from an EMBL/GenBank/DDBJ whole genome shotgun (WGS) entry which is preliminary data.</text>
</comment>
<keyword evidence="3 6" id="KW-0808">Transferase</keyword>
<dbReference type="InterPro" id="IPR018484">
    <property type="entry name" value="FGGY_N"/>
</dbReference>
<proteinExistence type="inferred from homology"/>
<comment type="similarity">
    <text evidence="1 6">Belongs to the FGGY kinase family.</text>
</comment>
<gene>
    <name evidence="9" type="ORF">BCR42DRAFT_463977</name>
</gene>
<keyword evidence="6" id="KW-0119">Carbohydrate metabolism</keyword>
<dbReference type="STRING" id="90262.A0A1X2J0M7"/>
<dbReference type="GO" id="GO:0042732">
    <property type="term" value="P:D-xylose metabolic process"/>
    <property type="evidence" value="ECO:0007669"/>
    <property type="project" value="UniProtKB-UniRule"/>
</dbReference>
<evidence type="ECO:0000259" key="8">
    <source>
        <dbReference type="Pfam" id="PF02782"/>
    </source>
</evidence>
<keyword evidence="4 6" id="KW-0418">Kinase</keyword>
<organism evidence="9 10">
    <name type="scientific">Absidia repens</name>
    <dbReference type="NCBI Taxonomy" id="90262"/>
    <lineage>
        <taxon>Eukaryota</taxon>
        <taxon>Fungi</taxon>
        <taxon>Fungi incertae sedis</taxon>
        <taxon>Mucoromycota</taxon>
        <taxon>Mucoromycotina</taxon>
        <taxon>Mucoromycetes</taxon>
        <taxon>Mucorales</taxon>
        <taxon>Cunninghamellaceae</taxon>
        <taxon>Absidia</taxon>
    </lineage>
</organism>
<dbReference type="GO" id="GO:0004856">
    <property type="term" value="F:D-xylulokinase activity"/>
    <property type="evidence" value="ECO:0007669"/>
    <property type="project" value="UniProtKB-UniRule"/>
</dbReference>
<comment type="catalytic activity">
    <reaction evidence="5 6">
        <text>D-xylulose + ATP = D-xylulose 5-phosphate + ADP + H(+)</text>
        <dbReference type="Rhea" id="RHEA:10964"/>
        <dbReference type="ChEBI" id="CHEBI:15378"/>
        <dbReference type="ChEBI" id="CHEBI:17140"/>
        <dbReference type="ChEBI" id="CHEBI:30616"/>
        <dbReference type="ChEBI" id="CHEBI:57737"/>
        <dbReference type="ChEBI" id="CHEBI:456216"/>
        <dbReference type="EC" id="2.7.1.17"/>
    </reaction>
</comment>
<keyword evidence="6" id="KW-0067">ATP-binding</keyword>
<evidence type="ECO:0000256" key="4">
    <source>
        <dbReference type="ARBA" id="ARBA00022777"/>
    </source>
</evidence>
<evidence type="ECO:0000256" key="2">
    <source>
        <dbReference type="ARBA" id="ARBA00022629"/>
    </source>
</evidence>
<dbReference type="PANTHER" id="PTHR10196">
    <property type="entry name" value="SUGAR KINASE"/>
    <property type="match status" value="1"/>
</dbReference>
<evidence type="ECO:0000313" key="10">
    <source>
        <dbReference type="Proteomes" id="UP000193560"/>
    </source>
</evidence>
<protein>
    <recommendedName>
        <fullName evidence="6">Xylulose kinase</fullName>
        <ecNumber evidence="6">2.7.1.17</ecNumber>
    </recommendedName>
</protein>
<keyword evidence="10" id="KW-1185">Reference proteome</keyword>
<dbReference type="PANTHER" id="PTHR10196:SF57">
    <property type="entry name" value="XYLULOSE KINASE"/>
    <property type="match status" value="1"/>
</dbReference>
<evidence type="ECO:0000259" key="7">
    <source>
        <dbReference type="Pfam" id="PF00370"/>
    </source>
</evidence>
<keyword evidence="2 6" id="KW-0859">Xylose metabolism</keyword>
<dbReference type="Pfam" id="PF02782">
    <property type="entry name" value="FGGY_C"/>
    <property type="match status" value="1"/>
</dbReference>
<evidence type="ECO:0000256" key="3">
    <source>
        <dbReference type="ARBA" id="ARBA00022679"/>
    </source>
</evidence>
<comment type="function">
    <text evidence="6">Highly specific D-xylulose kinase which participates in the catabolism of xylose. Xylose is a major component of hemicelluloses such as xylan. Most fungi utilize D-xylose via three enzymatic reactions, xylose reductase (XR), xylitol dehydrogenase (XDH), and xylulokinase, to form xylulose 5-phosphate, which enters pentose phosphate pathway.</text>
</comment>
<dbReference type="GO" id="GO:0005524">
    <property type="term" value="F:ATP binding"/>
    <property type="evidence" value="ECO:0007669"/>
    <property type="project" value="UniProtKB-UniRule"/>
</dbReference>
<dbReference type="Proteomes" id="UP000193560">
    <property type="component" value="Unassembled WGS sequence"/>
</dbReference>
<dbReference type="InterPro" id="IPR043129">
    <property type="entry name" value="ATPase_NBD"/>
</dbReference>
<dbReference type="CDD" id="cd07776">
    <property type="entry name" value="ASKHA_NBD_FGGY_SpXK-like"/>
    <property type="match status" value="1"/>
</dbReference>
<evidence type="ECO:0000256" key="1">
    <source>
        <dbReference type="ARBA" id="ARBA00009156"/>
    </source>
</evidence>
<dbReference type="GO" id="GO:0005997">
    <property type="term" value="P:xylulose metabolic process"/>
    <property type="evidence" value="ECO:0007669"/>
    <property type="project" value="TreeGrafter"/>
</dbReference>
<dbReference type="GO" id="GO:0005829">
    <property type="term" value="C:cytosol"/>
    <property type="evidence" value="ECO:0007669"/>
    <property type="project" value="TreeGrafter"/>
</dbReference>